<dbReference type="InterPro" id="IPR015943">
    <property type="entry name" value="WD40/YVTN_repeat-like_dom_sf"/>
</dbReference>
<keyword evidence="5" id="KW-1185">Reference proteome</keyword>
<dbReference type="InterPro" id="IPR036322">
    <property type="entry name" value="WD40_repeat_dom_sf"/>
</dbReference>
<dbReference type="SUPFAM" id="SSF50978">
    <property type="entry name" value="WD40 repeat-like"/>
    <property type="match status" value="1"/>
</dbReference>
<dbReference type="Pfam" id="PF00400">
    <property type="entry name" value="WD40"/>
    <property type="match status" value="1"/>
</dbReference>
<dbReference type="SMART" id="SM00320">
    <property type="entry name" value="WD40"/>
    <property type="match status" value="3"/>
</dbReference>
<name>A0A0P1KLW5_9SACH</name>
<dbReference type="Proteomes" id="UP000236544">
    <property type="component" value="Unassembled WGS sequence"/>
</dbReference>
<dbReference type="Gene3D" id="2.130.10.10">
    <property type="entry name" value="YVTN repeat-like/Quinoprotein amine dehydrogenase"/>
    <property type="match status" value="1"/>
</dbReference>
<evidence type="ECO:0000256" key="1">
    <source>
        <dbReference type="ARBA" id="ARBA00022574"/>
    </source>
</evidence>
<dbReference type="PROSITE" id="PS50082">
    <property type="entry name" value="WD_REPEATS_2"/>
    <property type="match status" value="1"/>
</dbReference>
<evidence type="ECO:0000256" key="3">
    <source>
        <dbReference type="PROSITE-ProRule" id="PRU00221"/>
    </source>
</evidence>
<dbReference type="InterPro" id="IPR050459">
    <property type="entry name" value="WD_repeat_RBAP46/RBAP48/MSI1"/>
</dbReference>
<proteinExistence type="predicted"/>
<evidence type="ECO:0000313" key="4">
    <source>
        <dbReference type="EMBL" id="CUS20425.1"/>
    </source>
</evidence>
<keyword evidence="2" id="KW-0677">Repeat</keyword>
<keyword evidence="1 3" id="KW-0853">WD repeat</keyword>
<gene>
    <name evidence="4" type="ORF">LAQU0_S01e06304g</name>
</gene>
<dbReference type="AlphaFoldDB" id="A0A0P1KLW5"/>
<dbReference type="OrthoDB" id="427795at2759"/>
<dbReference type="EMBL" id="LN890560">
    <property type="protein sequence ID" value="CUS20425.1"/>
    <property type="molecule type" value="Genomic_DNA"/>
</dbReference>
<evidence type="ECO:0000256" key="2">
    <source>
        <dbReference type="ARBA" id="ARBA00022737"/>
    </source>
</evidence>
<feature type="repeat" description="WD" evidence="3">
    <location>
        <begin position="274"/>
        <end position="310"/>
    </location>
</feature>
<reference evidence="5" key="1">
    <citation type="submission" date="2015-10" db="EMBL/GenBank/DDBJ databases">
        <authorList>
            <person name="Devillers H."/>
        </authorList>
    </citation>
    <scope>NUCLEOTIDE SEQUENCE [LARGE SCALE GENOMIC DNA]</scope>
</reference>
<dbReference type="InterPro" id="IPR001680">
    <property type="entry name" value="WD40_rpt"/>
</dbReference>
<protein>
    <submittedName>
        <fullName evidence="4">LAQU0S01e06304g1_1</fullName>
    </submittedName>
</protein>
<sequence length="450" mass="49811">MSAEAKGNKIKNEEFKIWKKSVPSLYQHITTIKPSYTRLFEGAEKIPKVVTFTHKIVPDREKGTFTTSLLCSQGSDIYEVDFQLPLGLHSNSEVLPDPQYSSAFAEIVQSEKQEPKWTYQGNTIIKLEYVGGAEADAIAMTSTGSLAWFKDGCKVPVYVMEELVGPATSFSRIHNQGSTNNWIAADFAVSENTETVVKSQQSMATGPGEEHSLLKIVDNSQSPGNLIRTISIPGVSVTQSIKFHDNNMFSTCSDDNGIRFYDIRGDGKPLWTVSEPHDGKLTCFDVSPTLETLFITGSDTGVLKLWDLRSVIACEVEQKEPTEIAKLYHSGADPVADVRFGISSPTEVLSVGDSGNVYHWNLEPIFLREGDEDDEMAESEELQQQCLEFMHTGGGRRSLGQSRKRETVAWHPIVQGVVGCVDPDGLLTVYRGHYGATDKIRSQAEREDNE</sequence>
<evidence type="ECO:0000313" key="5">
    <source>
        <dbReference type="Proteomes" id="UP000236544"/>
    </source>
</evidence>
<organism evidence="4 5">
    <name type="scientific">Lachancea quebecensis</name>
    <dbReference type="NCBI Taxonomy" id="1654605"/>
    <lineage>
        <taxon>Eukaryota</taxon>
        <taxon>Fungi</taxon>
        <taxon>Dikarya</taxon>
        <taxon>Ascomycota</taxon>
        <taxon>Saccharomycotina</taxon>
        <taxon>Saccharomycetes</taxon>
        <taxon>Saccharomycetales</taxon>
        <taxon>Saccharomycetaceae</taxon>
        <taxon>Lachancea</taxon>
    </lineage>
</organism>
<dbReference type="PANTHER" id="PTHR22850">
    <property type="entry name" value="WD40 REPEAT FAMILY"/>
    <property type="match status" value="1"/>
</dbReference>
<accession>A0A0P1KLW5</accession>